<dbReference type="Proteomes" id="UP000240322">
    <property type="component" value="Unassembled WGS sequence"/>
</dbReference>
<dbReference type="SUPFAM" id="SSF48452">
    <property type="entry name" value="TPR-like"/>
    <property type="match status" value="1"/>
</dbReference>
<proteinExistence type="predicted"/>
<dbReference type="InterPro" id="IPR011990">
    <property type="entry name" value="TPR-like_helical_dom_sf"/>
</dbReference>
<reference evidence="1 2" key="1">
    <citation type="submission" date="2017-04" db="EMBL/GenBank/DDBJ databases">
        <title>Novel microbial lineages endemic to geothermal iron-oxide mats fill important gaps in the evolutionary history of Archaea.</title>
        <authorList>
            <person name="Jay Z.J."/>
            <person name="Beam J.P."/>
            <person name="Dlakic M."/>
            <person name="Rusch D.B."/>
            <person name="Kozubal M.A."/>
            <person name="Inskeep W.P."/>
        </authorList>
    </citation>
    <scope>NUCLEOTIDE SEQUENCE [LARGE SCALE GENOMIC DNA]</scope>
    <source>
        <strain evidence="1">OSP_D</strain>
    </source>
</reference>
<name>A0A2R6AI12_9ARCH</name>
<comment type="caution">
    <text evidence="1">The sequence shown here is derived from an EMBL/GenBank/DDBJ whole genome shotgun (WGS) entry which is preliminary data.</text>
</comment>
<accession>A0A2R6AI12</accession>
<protein>
    <recommendedName>
        <fullName evidence="3">MalT-like TPR region domain-containing protein</fullName>
    </recommendedName>
</protein>
<dbReference type="Gene3D" id="1.25.40.10">
    <property type="entry name" value="Tetratricopeptide repeat domain"/>
    <property type="match status" value="1"/>
</dbReference>
<dbReference type="EMBL" id="NEXE01000221">
    <property type="protein sequence ID" value="PSN86026.1"/>
    <property type="molecule type" value="Genomic_DNA"/>
</dbReference>
<evidence type="ECO:0000313" key="2">
    <source>
        <dbReference type="Proteomes" id="UP000240322"/>
    </source>
</evidence>
<organism evidence="1 2">
    <name type="scientific">Candidatus Marsarchaeota G2 archaeon OSP_D</name>
    <dbReference type="NCBI Taxonomy" id="1978157"/>
    <lineage>
        <taxon>Archaea</taxon>
        <taxon>Candidatus Marsarchaeota</taxon>
        <taxon>Candidatus Marsarchaeota group 2</taxon>
    </lineage>
</organism>
<evidence type="ECO:0008006" key="3">
    <source>
        <dbReference type="Google" id="ProtNLM"/>
    </source>
</evidence>
<dbReference type="AlphaFoldDB" id="A0A2R6AI12"/>
<sequence length="155" mass="17013">MGIVALLLGDFEKAVTKLREAIDGLEILGDKSDVGIAKYNLAIALRDSGSFDEALWTLKEAEKELKLANRRPTLLCTLSEMTTIYCKLGKLSLAEKTLAKVGKIATETEDVDALGNLEAAHAVFFVFAKNEGEAKKRFERALSLFSLSLTAQERF</sequence>
<evidence type="ECO:0000313" key="1">
    <source>
        <dbReference type="EMBL" id="PSN86026.1"/>
    </source>
</evidence>
<gene>
    <name evidence="1" type="ORF">B9Q03_11940</name>
</gene>